<name>A0ABS8Y015_9BURK</name>
<comment type="caution">
    <text evidence="1">The sequence shown here is derived from an EMBL/GenBank/DDBJ whole genome shotgun (WGS) entry which is preliminary data.</text>
</comment>
<keyword evidence="2" id="KW-1185">Reference proteome</keyword>
<dbReference type="RefSeq" id="WP_233373316.1">
    <property type="nucleotide sequence ID" value="NZ_JAJTWU010000007.1"/>
</dbReference>
<dbReference type="EMBL" id="JAJTWU010000007">
    <property type="protein sequence ID" value="MCE4556273.1"/>
    <property type="molecule type" value="Genomic_DNA"/>
</dbReference>
<organism evidence="1 2">
    <name type="scientific">Pelomonas cellulosilytica</name>
    <dbReference type="NCBI Taxonomy" id="2906762"/>
    <lineage>
        <taxon>Bacteria</taxon>
        <taxon>Pseudomonadati</taxon>
        <taxon>Pseudomonadota</taxon>
        <taxon>Betaproteobacteria</taxon>
        <taxon>Burkholderiales</taxon>
        <taxon>Sphaerotilaceae</taxon>
        <taxon>Roseateles</taxon>
    </lineage>
</organism>
<reference evidence="1 2" key="1">
    <citation type="submission" date="2021-12" db="EMBL/GenBank/DDBJ databases">
        <title>Genome seq of P8.</title>
        <authorList>
            <person name="Seo T."/>
        </authorList>
    </citation>
    <scope>NUCLEOTIDE SEQUENCE [LARGE SCALE GENOMIC DNA]</scope>
    <source>
        <strain evidence="1 2">P8</strain>
    </source>
</reference>
<accession>A0ABS8Y015</accession>
<proteinExistence type="predicted"/>
<evidence type="ECO:0000313" key="2">
    <source>
        <dbReference type="Proteomes" id="UP001200741"/>
    </source>
</evidence>
<sequence>MNSTPVKSVPPGSVVVVVISPDQRPQLVELSEEDQVATTLLLGGVAFTDTGTGDWQGFYDWLRNQEGQVLGVRQWVDDPNSLLLTGSFSGAEADSKHGVLMIYFGDERKFDEASSGDQCFGNNRLLRAGSKVAVTFSASYLA</sequence>
<evidence type="ECO:0000313" key="1">
    <source>
        <dbReference type="EMBL" id="MCE4556273.1"/>
    </source>
</evidence>
<dbReference type="Proteomes" id="UP001200741">
    <property type="component" value="Unassembled WGS sequence"/>
</dbReference>
<protein>
    <submittedName>
        <fullName evidence="1">Uncharacterized protein</fullName>
    </submittedName>
</protein>
<gene>
    <name evidence="1" type="ORF">LXT13_17915</name>
</gene>